<evidence type="ECO:0000313" key="1">
    <source>
        <dbReference type="EMBL" id="KAG1804422.1"/>
    </source>
</evidence>
<proteinExistence type="predicted"/>
<dbReference type="OrthoDB" id="2745718at2759"/>
<dbReference type="GeneID" id="64638315"/>
<dbReference type="EMBL" id="JABBWG010000058">
    <property type="protein sequence ID" value="KAG1804422.1"/>
    <property type="molecule type" value="Genomic_DNA"/>
</dbReference>
<name>A0A9P7J609_9AGAM</name>
<gene>
    <name evidence="1" type="ORF">BJ212DRAFT_898117</name>
</gene>
<dbReference type="AlphaFoldDB" id="A0A9P7J609"/>
<comment type="caution">
    <text evidence="1">The sequence shown here is derived from an EMBL/GenBank/DDBJ whole genome shotgun (WGS) entry which is preliminary data.</text>
</comment>
<keyword evidence="2" id="KW-1185">Reference proteome</keyword>
<reference evidence="1" key="1">
    <citation type="journal article" date="2020" name="New Phytol.">
        <title>Comparative genomics reveals dynamic genome evolution in host specialist ectomycorrhizal fungi.</title>
        <authorList>
            <person name="Lofgren L.A."/>
            <person name="Nguyen N.H."/>
            <person name="Vilgalys R."/>
            <person name="Ruytinx J."/>
            <person name="Liao H.L."/>
            <person name="Branco S."/>
            <person name="Kuo A."/>
            <person name="LaButti K."/>
            <person name="Lipzen A."/>
            <person name="Andreopoulos W."/>
            <person name="Pangilinan J."/>
            <person name="Riley R."/>
            <person name="Hundley H."/>
            <person name="Na H."/>
            <person name="Barry K."/>
            <person name="Grigoriev I.V."/>
            <person name="Stajich J.E."/>
            <person name="Kennedy P.G."/>
        </authorList>
    </citation>
    <scope>NUCLEOTIDE SEQUENCE</scope>
    <source>
        <strain evidence="1">MN1</strain>
    </source>
</reference>
<dbReference type="Proteomes" id="UP000807769">
    <property type="component" value="Unassembled WGS sequence"/>
</dbReference>
<accession>A0A9P7J609</accession>
<protein>
    <submittedName>
        <fullName evidence="1">Uncharacterized protein</fullName>
    </submittedName>
</protein>
<dbReference type="RefSeq" id="XP_041186934.1">
    <property type="nucleotide sequence ID" value="XM_041344299.1"/>
</dbReference>
<organism evidence="1 2">
    <name type="scientific">Suillus subaureus</name>
    <dbReference type="NCBI Taxonomy" id="48587"/>
    <lineage>
        <taxon>Eukaryota</taxon>
        <taxon>Fungi</taxon>
        <taxon>Dikarya</taxon>
        <taxon>Basidiomycota</taxon>
        <taxon>Agaricomycotina</taxon>
        <taxon>Agaricomycetes</taxon>
        <taxon>Agaricomycetidae</taxon>
        <taxon>Boletales</taxon>
        <taxon>Suillineae</taxon>
        <taxon>Suillaceae</taxon>
        <taxon>Suillus</taxon>
    </lineage>
</organism>
<evidence type="ECO:0000313" key="2">
    <source>
        <dbReference type="Proteomes" id="UP000807769"/>
    </source>
</evidence>
<sequence length="383" mass="43815">MVKPILPKPSQRTIERNWSPGTLCTVPNSTNLCVLMDPAQNLIAVVYFDDETLFINLRALVDDSFHPQAAGPILFLSELPGYDNDVDSESVKLKVMGRHIALQLAASNCDTWQLQIWDWQRSTTSDNVLSGDHPYEVDFCFLRNDRLLVVADNLKLYSIEDMSKTPELLASFVLPVQLPGMTACLLPVDSITCSSQPQMQVQQTMYTPDPKHRLLCITMYTYVSSIVYIISTRIFFDLPEIAVATPIPWKCWGPSNTRIFRCPPEHDECRVHHNGNRVLLLLRVHNSKRKPVWNRKYELCIMDFSPLAVRNSRGLGQVVTKPSTLNVADLNCKRNSCEERLTTFLPYVKVVLNRRFGLDDLKNIWMDKDRIYLLSDKLEVIDV</sequence>